<dbReference type="Proteomes" id="UP000887116">
    <property type="component" value="Unassembled WGS sequence"/>
</dbReference>
<evidence type="ECO:0000313" key="2">
    <source>
        <dbReference type="Proteomes" id="UP000887116"/>
    </source>
</evidence>
<name>A0A8X6GLD3_TRICU</name>
<dbReference type="EMBL" id="BMAO01005856">
    <property type="protein sequence ID" value="GFR04370.1"/>
    <property type="molecule type" value="Genomic_DNA"/>
</dbReference>
<evidence type="ECO:0000313" key="1">
    <source>
        <dbReference type="EMBL" id="GFR04370.1"/>
    </source>
</evidence>
<organism evidence="1 2">
    <name type="scientific">Trichonephila clavata</name>
    <name type="common">Joro spider</name>
    <name type="synonym">Nephila clavata</name>
    <dbReference type="NCBI Taxonomy" id="2740835"/>
    <lineage>
        <taxon>Eukaryota</taxon>
        <taxon>Metazoa</taxon>
        <taxon>Ecdysozoa</taxon>
        <taxon>Arthropoda</taxon>
        <taxon>Chelicerata</taxon>
        <taxon>Arachnida</taxon>
        <taxon>Araneae</taxon>
        <taxon>Araneomorphae</taxon>
        <taxon>Entelegynae</taxon>
        <taxon>Araneoidea</taxon>
        <taxon>Nephilidae</taxon>
        <taxon>Trichonephila</taxon>
    </lineage>
</organism>
<proteinExistence type="predicted"/>
<keyword evidence="2" id="KW-1185">Reference proteome</keyword>
<comment type="caution">
    <text evidence="1">The sequence shown here is derived from an EMBL/GenBank/DDBJ whole genome shotgun (WGS) entry which is preliminary data.</text>
</comment>
<dbReference type="AlphaFoldDB" id="A0A8X6GLD3"/>
<sequence length="89" mass="10376">MLIEEKREVELCCNLSDADDHWEISSTSLHDRLTTQGEGEPKSISWRWECTAAIEIIWCRGERRGNCRKLTSGSPFDKLLEEQTIFEIF</sequence>
<gene>
    <name evidence="1" type="ORF">TNCT_379271</name>
</gene>
<protein>
    <submittedName>
        <fullName evidence="1">Uncharacterized protein</fullName>
    </submittedName>
</protein>
<accession>A0A8X6GLD3</accession>
<reference evidence="1" key="1">
    <citation type="submission" date="2020-07" db="EMBL/GenBank/DDBJ databases">
        <title>Multicomponent nature underlies the extraordinary mechanical properties of spider dragline silk.</title>
        <authorList>
            <person name="Kono N."/>
            <person name="Nakamura H."/>
            <person name="Mori M."/>
            <person name="Yoshida Y."/>
            <person name="Ohtoshi R."/>
            <person name="Malay A.D."/>
            <person name="Moran D.A.P."/>
            <person name="Tomita M."/>
            <person name="Numata K."/>
            <person name="Arakawa K."/>
        </authorList>
    </citation>
    <scope>NUCLEOTIDE SEQUENCE</scope>
</reference>